<dbReference type="Proteomes" id="UP001165283">
    <property type="component" value="Unassembled WGS sequence"/>
</dbReference>
<dbReference type="EMBL" id="JAGSOV010000069">
    <property type="protein sequence ID" value="MCO1659640.1"/>
    <property type="molecule type" value="Genomic_DNA"/>
</dbReference>
<keyword evidence="2" id="KW-1185">Reference proteome</keyword>
<organism evidence="1 2">
    <name type="scientific">Pseudonocardia humida</name>
    <dbReference type="NCBI Taxonomy" id="2800819"/>
    <lineage>
        <taxon>Bacteria</taxon>
        <taxon>Bacillati</taxon>
        <taxon>Actinomycetota</taxon>
        <taxon>Actinomycetes</taxon>
        <taxon>Pseudonocardiales</taxon>
        <taxon>Pseudonocardiaceae</taxon>
        <taxon>Pseudonocardia</taxon>
    </lineage>
</organism>
<name>A0ABT1A9C8_9PSEU</name>
<proteinExistence type="predicted"/>
<accession>A0ABT1A9C8</accession>
<dbReference type="RefSeq" id="WP_252444511.1">
    <property type="nucleotide sequence ID" value="NZ_JAGSOV010000069.1"/>
</dbReference>
<gene>
    <name evidence="1" type="ORF">KDL28_31675</name>
</gene>
<evidence type="ECO:0000313" key="2">
    <source>
        <dbReference type="Proteomes" id="UP001165283"/>
    </source>
</evidence>
<comment type="caution">
    <text evidence="1">The sequence shown here is derived from an EMBL/GenBank/DDBJ whole genome shotgun (WGS) entry which is preliminary data.</text>
</comment>
<evidence type="ECO:0008006" key="3">
    <source>
        <dbReference type="Google" id="ProtNLM"/>
    </source>
</evidence>
<evidence type="ECO:0000313" key="1">
    <source>
        <dbReference type="EMBL" id="MCO1659640.1"/>
    </source>
</evidence>
<sequence>MTQWTDAGRFDDDEAATIATILAWAVQVEHGDARPALLAALDGLARRDRVPPWALEQVLARLPDSGLDESECALRSNLVTALGAHRERIRTDPP</sequence>
<protein>
    <recommendedName>
        <fullName evidence="3">ANTAR domain-containing protein</fullName>
    </recommendedName>
</protein>
<reference evidence="1" key="1">
    <citation type="submission" date="2021-04" db="EMBL/GenBank/DDBJ databases">
        <title>Pseudonocardia sp. nov., isolated from sandy soil of mangrove forest.</title>
        <authorList>
            <person name="Zan Z."/>
            <person name="Huang R."/>
            <person name="Liu W."/>
        </authorList>
    </citation>
    <scope>NUCLEOTIDE SEQUENCE</scope>
    <source>
        <strain evidence="1">S2-4</strain>
    </source>
</reference>